<gene>
    <name evidence="2" type="ORF">AB6A40_010552</name>
</gene>
<dbReference type="Proteomes" id="UP001608902">
    <property type="component" value="Unassembled WGS sequence"/>
</dbReference>
<organism evidence="2 3">
    <name type="scientific">Gnathostoma spinigerum</name>
    <dbReference type="NCBI Taxonomy" id="75299"/>
    <lineage>
        <taxon>Eukaryota</taxon>
        <taxon>Metazoa</taxon>
        <taxon>Ecdysozoa</taxon>
        <taxon>Nematoda</taxon>
        <taxon>Chromadorea</taxon>
        <taxon>Rhabditida</taxon>
        <taxon>Spirurina</taxon>
        <taxon>Gnathostomatomorpha</taxon>
        <taxon>Gnathostomatoidea</taxon>
        <taxon>Gnathostomatidae</taxon>
        <taxon>Gnathostoma</taxon>
    </lineage>
</organism>
<keyword evidence="1" id="KW-0732">Signal</keyword>
<feature type="chain" id="PRO_5044750608" evidence="1">
    <location>
        <begin position="17"/>
        <end position="187"/>
    </location>
</feature>
<evidence type="ECO:0000313" key="2">
    <source>
        <dbReference type="EMBL" id="MFH4983843.1"/>
    </source>
</evidence>
<feature type="signal peptide" evidence="1">
    <location>
        <begin position="1"/>
        <end position="16"/>
    </location>
</feature>
<sequence>MIRLLIFPFIFGFSQTFGDTTKCKTHFIGVIDGKVGQIKMEEKTCKNVNAECVALAYCRVRLADGKYEYGVASYCNGEAPSGIPYEFNYVCSRIPPYSHGFGCRRESRSSTDTGYEISFTQCCQGCPDGNACNNVTISTDNPKCQQISSTTFAPLPTTKMTTKTTKGAYRFDTISAVFTVLSAFLLS</sequence>
<keyword evidence="3" id="KW-1185">Reference proteome</keyword>
<reference evidence="2 3" key="1">
    <citation type="submission" date="2024-08" db="EMBL/GenBank/DDBJ databases">
        <title>Gnathostoma spinigerum genome.</title>
        <authorList>
            <person name="Gonzalez-Bertolin B."/>
            <person name="Monzon S."/>
            <person name="Zaballos A."/>
            <person name="Jimenez P."/>
            <person name="Dekumyoy P."/>
            <person name="Varona S."/>
            <person name="Cuesta I."/>
            <person name="Sumanam S."/>
            <person name="Adisakwattana P."/>
            <person name="Gasser R.B."/>
            <person name="Hernandez-Gonzalez A."/>
            <person name="Young N.D."/>
            <person name="Perteguer M.J."/>
        </authorList>
    </citation>
    <scope>NUCLEOTIDE SEQUENCE [LARGE SCALE GENOMIC DNA]</scope>
    <source>
        <strain evidence="2">AL3</strain>
        <tissue evidence="2">Liver</tissue>
    </source>
</reference>
<dbReference type="AlphaFoldDB" id="A0ABD6EV69"/>
<comment type="caution">
    <text evidence="2">The sequence shown here is derived from an EMBL/GenBank/DDBJ whole genome shotgun (WGS) entry which is preliminary data.</text>
</comment>
<name>A0ABD6EV69_9BILA</name>
<protein>
    <submittedName>
        <fullName evidence="2">Uncharacterized protein</fullName>
    </submittedName>
</protein>
<evidence type="ECO:0000313" key="3">
    <source>
        <dbReference type="Proteomes" id="UP001608902"/>
    </source>
</evidence>
<proteinExistence type="predicted"/>
<dbReference type="EMBL" id="JBGFUD010014061">
    <property type="protein sequence ID" value="MFH4983843.1"/>
    <property type="molecule type" value="Genomic_DNA"/>
</dbReference>
<evidence type="ECO:0000256" key="1">
    <source>
        <dbReference type="SAM" id="SignalP"/>
    </source>
</evidence>
<accession>A0ABD6EV69</accession>